<accession>A0A6J5P3R7</accession>
<proteinExistence type="predicted"/>
<evidence type="ECO:0000313" key="1">
    <source>
        <dbReference type="EMBL" id="CAB4163805.1"/>
    </source>
</evidence>
<evidence type="ECO:0000313" key="2">
    <source>
        <dbReference type="EMBL" id="CAB4165533.1"/>
    </source>
</evidence>
<organism evidence="1">
    <name type="scientific">uncultured Caudovirales phage</name>
    <dbReference type="NCBI Taxonomy" id="2100421"/>
    <lineage>
        <taxon>Viruses</taxon>
        <taxon>Duplodnaviria</taxon>
        <taxon>Heunggongvirae</taxon>
        <taxon>Uroviricota</taxon>
        <taxon>Caudoviricetes</taxon>
        <taxon>Peduoviridae</taxon>
        <taxon>Maltschvirus</taxon>
        <taxon>Maltschvirus maltsch</taxon>
    </lineage>
</organism>
<dbReference type="EMBL" id="LR797099">
    <property type="protein sequence ID" value="CAB4186815.1"/>
    <property type="molecule type" value="Genomic_DNA"/>
</dbReference>
<reference evidence="1" key="1">
    <citation type="submission" date="2020-04" db="EMBL/GenBank/DDBJ databases">
        <authorList>
            <person name="Chiriac C."/>
            <person name="Salcher M."/>
            <person name="Ghai R."/>
            <person name="Kavagutti S V."/>
        </authorList>
    </citation>
    <scope>NUCLEOTIDE SEQUENCE</scope>
</reference>
<gene>
    <name evidence="3" type="ORF">UFOVP1146_161</name>
    <name evidence="4" type="ORF">UFOVP1638_404</name>
    <name evidence="1" type="ORF">UFOVP812_74</name>
    <name evidence="2" type="ORF">UFOVP818_69</name>
</gene>
<name>A0A6J5P3R7_9CAUD</name>
<dbReference type="EMBL" id="LR796758">
    <property type="protein sequence ID" value="CAB4163805.1"/>
    <property type="molecule type" value="Genomic_DNA"/>
</dbReference>
<evidence type="ECO:0000313" key="3">
    <source>
        <dbReference type="EMBL" id="CAB4186815.1"/>
    </source>
</evidence>
<dbReference type="EMBL" id="LR797502">
    <property type="protein sequence ID" value="CAB4221581.1"/>
    <property type="molecule type" value="Genomic_DNA"/>
</dbReference>
<protein>
    <submittedName>
        <fullName evidence="1">Uncharacterized protein</fullName>
    </submittedName>
</protein>
<sequence>MPDISESLEQETEIPVSVEQHGDQFYFWHNITKEFICQGRNQEELTAAFLIKCTRYQNTKFLVVDGPEETLKNFQENLH</sequence>
<evidence type="ECO:0000313" key="4">
    <source>
        <dbReference type="EMBL" id="CAB4221581.1"/>
    </source>
</evidence>
<dbReference type="EMBL" id="LR796776">
    <property type="protein sequence ID" value="CAB4165533.1"/>
    <property type="molecule type" value="Genomic_DNA"/>
</dbReference>